<dbReference type="EMBL" id="GECZ01032213">
    <property type="protein sequence ID" value="JAS37556.1"/>
    <property type="molecule type" value="Transcribed_RNA"/>
</dbReference>
<proteinExistence type="predicted"/>
<reference evidence="1" key="1">
    <citation type="submission" date="2015-11" db="EMBL/GenBank/DDBJ databases">
        <title>De novo transcriptome assembly of four potential Pierce s Disease insect vectors from Arizona vineyards.</title>
        <authorList>
            <person name="Tassone E.E."/>
        </authorList>
    </citation>
    <scope>NUCLEOTIDE SEQUENCE</scope>
</reference>
<dbReference type="AlphaFoldDB" id="A0A1B6EHY6"/>
<evidence type="ECO:0000313" key="1">
    <source>
        <dbReference type="EMBL" id="JAS37556.1"/>
    </source>
</evidence>
<accession>A0A1B6EHY6</accession>
<name>A0A1B6EHY6_9HEMI</name>
<dbReference type="InterPro" id="IPR029058">
    <property type="entry name" value="AB_hydrolase_fold"/>
</dbReference>
<dbReference type="SUPFAM" id="SSF53474">
    <property type="entry name" value="alpha/beta-Hydrolases"/>
    <property type="match status" value="1"/>
</dbReference>
<protein>
    <submittedName>
        <fullName evidence="1">Uncharacterized protein</fullName>
    </submittedName>
</protein>
<dbReference type="Gene3D" id="3.40.50.1820">
    <property type="entry name" value="alpha/beta hydrolase"/>
    <property type="match status" value="1"/>
</dbReference>
<sequence length="101" mass="11071">MLGVEYMNPLETDSDRKMSKLMVNMWVNFARTGKPVFGGVDWVPVSPTSGVSGGLSHLHIGSPDEARTVTSPDLGHRDFWDSLPINEPANLFAGTGRHTEF</sequence>
<gene>
    <name evidence="1" type="ORF">g.32711</name>
</gene>
<organism evidence="1">
    <name type="scientific">Cuerna arida</name>
    <dbReference type="NCBI Taxonomy" id="1464854"/>
    <lineage>
        <taxon>Eukaryota</taxon>
        <taxon>Metazoa</taxon>
        <taxon>Ecdysozoa</taxon>
        <taxon>Arthropoda</taxon>
        <taxon>Hexapoda</taxon>
        <taxon>Insecta</taxon>
        <taxon>Pterygota</taxon>
        <taxon>Neoptera</taxon>
        <taxon>Paraneoptera</taxon>
        <taxon>Hemiptera</taxon>
        <taxon>Auchenorrhyncha</taxon>
        <taxon>Membracoidea</taxon>
        <taxon>Cicadellidae</taxon>
        <taxon>Cicadellinae</taxon>
        <taxon>Proconiini</taxon>
        <taxon>Cuerna</taxon>
    </lineage>
</organism>